<feature type="binding site" evidence="10">
    <location>
        <position position="191"/>
    </location>
    <ligand>
        <name>Mg(2+)</name>
        <dbReference type="ChEBI" id="CHEBI:18420"/>
        <label>1</label>
    </ligand>
</feature>
<comment type="similarity">
    <text evidence="2 10">Belongs to the RNase H family.</text>
</comment>
<feature type="binding site" evidence="10">
    <location>
        <position position="130"/>
    </location>
    <ligand>
        <name>Mg(2+)</name>
        <dbReference type="ChEBI" id="CHEBI:18420"/>
        <label>2</label>
    </ligand>
</feature>
<evidence type="ECO:0000256" key="10">
    <source>
        <dbReference type="HAMAP-Rule" id="MF_00042"/>
    </source>
</evidence>
<sequence>MREFNEECFFEFREKMDERIMDIDNLQIKRFFNLDKKVYEEGELDRKTKEMMGLLASLILNCDDCVRYHINELHNLEVTEKELGEIFSISLITGGSVVIPHLRRAVNYWDELKSNTDESKRAGSYEIYTDGACQDNPGPGGFAAIIMQEGEEKEAISGGVDETTNNRMELRAVIEGLKSFEHGSSIALYSDSNYVVKGLVKWLDNWKENGWSTSSGNEVKNKDLWLELENLRHKYDLSVNKVKAHADNELNNRADELAKKAIPQSELKGEK</sequence>
<dbReference type="GO" id="GO:0005737">
    <property type="term" value="C:cytoplasm"/>
    <property type="evidence" value="ECO:0007669"/>
    <property type="project" value="UniProtKB-SubCell"/>
</dbReference>
<gene>
    <name evidence="10" type="primary">rnhA</name>
    <name evidence="12" type="ORF">SAMN04488692_10451</name>
</gene>
<dbReference type="Proteomes" id="UP000199476">
    <property type="component" value="Unassembled WGS sequence"/>
</dbReference>
<organism evidence="12 13">
    <name type="scientific">Halarsenatibacter silvermanii</name>
    <dbReference type="NCBI Taxonomy" id="321763"/>
    <lineage>
        <taxon>Bacteria</taxon>
        <taxon>Bacillati</taxon>
        <taxon>Bacillota</taxon>
        <taxon>Clostridia</taxon>
        <taxon>Halanaerobiales</taxon>
        <taxon>Halarsenatibacteraceae</taxon>
        <taxon>Halarsenatibacter</taxon>
    </lineage>
</organism>
<evidence type="ECO:0000256" key="1">
    <source>
        <dbReference type="ARBA" id="ARBA00000077"/>
    </source>
</evidence>
<dbReference type="Pfam" id="PF00075">
    <property type="entry name" value="RNase_H"/>
    <property type="match status" value="1"/>
</dbReference>
<dbReference type="PANTHER" id="PTHR10642:SF26">
    <property type="entry name" value="RIBONUCLEASE H1"/>
    <property type="match status" value="1"/>
</dbReference>
<keyword evidence="13" id="KW-1185">Reference proteome</keyword>
<keyword evidence="6 10" id="KW-0479">Metal-binding</keyword>
<dbReference type="SUPFAM" id="SSF53098">
    <property type="entry name" value="Ribonuclease H-like"/>
    <property type="match status" value="1"/>
</dbReference>
<dbReference type="PANTHER" id="PTHR10642">
    <property type="entry name" value="RIBONUCLEASE H1"/>
    <property type="match status" value="1"/>
</dbReference>
<dbReference type="PROSITE" id="PS50879">
    <property type="entry name" value="RNASE_H_1"/>
    <property type="match status" value="1"/>
</dbReference>
<dbReference type="InterPro" id="IPR050092">
    <property type="entry name" value="RNase_H"/>
</dbReference>
<dbReference type="SUPFAM" id="SSF69118">
    <property type="entry name" value="AhpD-like"/>
    <property type="match status" value="1"/>
</dbReference>
<dbReference type="GO" id="GO:0043137">
    <property type="term" value="P:DNA replication, removal of RNA primer"/>
    <property type="evidence" value="ECO:0007669"/>
    <property type="project" value="TreeGrafter"/>
</dbReference>
<dbReference type="GO" id="GO:0051920">
    <property type="term" value="F:peroxiredoxin activity"/>
    <property type="evidence" value="ECO:0007669"/>
    <property type="project" value="InterPro"/>
</dbReference>
<comment type="subunit">
    <text evidence="3 10">Monomer.</text>
</comment>
<dbReference type="InterPro" id="IPR022892">
    <property type="entry name" value="RNaseHI"/>
</dbReference>
<evidence type="ECO:0000256" key="3">
    <source>
        <dbReference type="ARBA" id="ARBA00011245"/>
    </source>
</evidence>
<dbReference type="InterPro" id="IPR003779">
    <property type="entry name" value="CMD-like"/>
</dbReference>
<dbReference type="STRING" id="321763.SAMN04488692_10451"/>
<name>A0A1G9JQC4_9FIRM</name>
<evidence type="ECO:0000256" key="5">
    <source>
        <dbReference type="ARBA" id="ARBA00022722"/>
    </source>
</evidence>
<dbReference type="GO" id="GO:0003676">
    <property type="term" value="F:nucleic acid binding"/>
    <property type="evidence" value="ECO:0007669"/>
    <property type="project" value="InterPro"/>
</dbReference>
<dbReference type="Gene3D" id="1.20.1290.10">
    <property type="entry name" value="AhpD-like"/>
    <property type="match status" value="1"/>
</dbReference>
<dbReference type="RefSeq" id="WP_234985479.1">
    <property type="nucleotide sequence ID" value="NZ_FNGO01000004.1"/>
</dbReference>
<comment type="function">
    <text evidence="10">Endonuclease that specifically degrades the RNA of RNA-DNA hybrids.</text>
</comment>
<dbReference type="InterPro" id="IPR002156">
    <property type="entry name" value="RNaseH_domain"/>
</dbReference>
<keyword evidence="9 10" id="KW-0460">Magnesium</keyword>
<comment type="catalytic activity">
    <reaction evidence="1 10">
        <text>Endonucleolytic cleavage to 5'-phosphomonoester.</text>
        <dbReference type="EC" id="3.1.26.4"/>
    </reaction>
</comment>
<dbReference type="GO" id="GO:0004523">
    <property type="term" value="F:RNA-DNA hybrid ribonuclease activity"/>
    <property type="evidence" value="ECO:0007669"/>
    <property type="project" value="UniProtKB-UniRule"/>
</dbReference>
<feature type="domain" description="RNase H type-1" evidence="11">
    <location>
        <begin position="121"/>
        <end position="263"/>
    </location>
</feature>
<evidence type="ECO:0000259" key="11">
    <source>
        <dbReference type="PROSITE" id="PS50879"/>
    </source>
</evidence>
<evidence type="ECO:0000256" key="8">
    <source>
        <dbReference type="ARBA" id="ARBA00022801"/>
    </source>
</evidence>
<dbReference type="GO" id="GO:0000287">
    <property type="term" value="F:magnesium ion binding"/>
    <property type="evidence" value="ECO:0007669"/>
    <property type="project" value="UniProtKB-UniRule"/>
</dbReference>
<proteinExistence type="inferred from homology"/>
<dbReference type="EC" id="3.1.26.4" evidence="4 10"/>
<dbReference type="InterPro" id="IPR029032">
    <property type="entry name" value="AhpD-like"/>
</dbReference>
<keyword evidence="5 10" id="KW-0540">Nuclease</keyword>
<evidence type="ECO:0000256" key="7">
    <source>
        <dbReference type="ARBA" id="ARBA00022759"/>
    </source>
</evidence>
<feature type="binding site" evidence="10">
    <location>
        <position position="169"/>
    </location>
    <ligand>
        <name>Mg(2+)</name>
        <dbReference type="ChEBI" id="CHEBI:18420"/>
        <label>1</label>
    </ligand>
</feature>
<keyword evidence="7 10" id="KW-0255">Endonuclease</keyword>
<dbReference type="EMBL" id="FNGO01000004">
    <property type="protein sequence ID" value="SDL39334.1"/>
    <property type="molecule type" value="Genomic_DNA"/>
</dbReference>
<dbReference type="HAMAP" id="MF_00042">
    <property type="entry name" value="RNase_H"/>
    <property type="match status" value="1"/>
</dbReference>
<reference evidence="12 13" key="1">
    <citation type="submission" date="2016-10" db="EMBL/GenBank/DDBJ databases">
        <authorList>
            <person name="de Groot N.N."/>
        </authorList>
    </citation>
    <scope>NUCLEOTIDE SEQUENCE [LARGE SCALE GENOMIC DNA]</scope>
    <source>
        <strain evidence="12 13">SLAS-1</strain>
    </source>
</reference>
<evidence type="ECO:0000313" key="12">
    <source>
        <dbReference type="EMBL" id="SDL39334.1"/>
    </source>
</evidence>
<dbReference type="NCBIfam" id="NF001236">
    <property type="entry name" value="PRK00203.1"/>
    <property type="match status" value="1"/>
</dbReference>
<evidence type="ECO:0000256" key="2">
    <source>
        <dbReference type="ARBA" id="ARBA00005300"/>
    </source>
</evidence>
<comment type="subcellular location">
    <subcellularLocation>
        <location evidence="10">Cytoplasm</location>
    </subcellularLocation>
</comment>
<dbReference type="AlphaFoldDB" id="A0A1G9JQC4"/>
<dbReference type="InterPro" id="IPR012337">
    <property type="entry name" value="RNaseH-like_sf"/>
</dbReference>
<evidence type="ECO:0000256" key="4">
    <source>
        <dbReference type="ARBA" id="ARBA00012180"/>
    </source>
</evidence>
<dbReference type="CDD" id="cd09278">
    <property type="entry name" value="RNase_HI_prokaryote_like"/>
    <property type="match status" value="1"/>
</dbReference>
<dbReference type="InterPro" id="IPR036397">
    <property type="entry name" value="RNaseH_sf"/>
</dbReference>
<evidence type="ECO:0000256" key="6">
    <source>
        <dbReference type="ARBA" id="ARBA00022723"/>
    </source>
</evidence>
<keyword evidence="8 10" id="KW-0378">Hydrolase</keyword>
<dbReference type="Gene3D" id="3.30.420.10">
    <property type="entry name" value="Ribonuclease H-like superfamily/Ribonuclease H"/>
    <property type="match status" value="1"/>
</dbReference>
<keyword evidence="10" id="KW-0963">Cytoplasm</keyword>
<accession>A0A1G9JQC4</accession>
<dbReference type="Pfam" id="PF02627">
    <property type="entry name" value="CMD"/>
    <property type="match status" value="1"/>
</dbReference>
<protein>
    <recommendedName>
        <fullName evidence="4 10">Ribonuclease H</fullName>
        <shortName evidence="10">RNase H</shortName>
        <ecNumber evidence="4 10">3.1.26.4</ecNumber>
    </recommendedName>
</protein>
<evidence type="ECO:0000256" key="9">
    <source>
        <dbReference type="ARBA" id="ARBA00022842"/>
    </source>
</evidence>
<feature type="binding site" evidence="10">
    <location>
        <position position="255"/>
    </location>
    <ligand>
        <name>Mg(2+)</name>
        <dbReference type="ChEBI" id="CHEBI:18420"/>
        <label>2</label>
    </ligand>
</feature>
<feature type="binding site" evidence="10">
    <location>
        <position position="130"/>
    </location>
    <ligand>
        <name>Mg(2+)</name>
        <dbReference type="ChEBI" id="CHEBI:18420"/>
        <label>1</label>
    </ligand>
</feature>
<comment type="cofactor">
    <cofactor evidence="10">
        <name>Mg(2+)</name>
        <dbReference type="ChEBI" id="CHEBI:18420"/>
    </cofactor>
    <text evidence="10">Binds 1 Mg(2+) ion per subunit. May bind a second metal ion at a regulatory site, or after substrate binding.</text>
</comment>
<evidence type="ECO:0000313" key="13">
    <source>
        <dbReference type="Proteomes" id="UP000199476"/>
    </source>
</evidence>